<dbReference type="PROSITE" id="PS50968">
    <property type="entry name" value="BIOTINYL_LIPOYL"/>
    <property type="match status" value="1"/>
</dbReference>
<dbReference type="CDD" id="cd06850">
    <property type="entry name" value="biotinyl_domain"/>
    <property type="match status" value="1"/>
</dbReference>
<proteinExistence type="predicted"/>
<dbReference type="PROSITE" id="PS00188">
    <property type="entry name" value="BIOTIN"/>
    <property type="match status" value="1"/>
</dbReference>
<gene>
    <name evidence="3" type="ORF">CRI93_05500</name>
</gene>
<keyword evidence="1" id="KW-0092">Biotin</keyword>
<accession>A0A2H3NND6</accession>
<dbReference type="InterPro" id="IPR001882">
    <property type="entry name" value="Biotin_BS"/>
</dbReference>
<evidence type="ECO:0000256" key="1">
    <source>
        <dbReference type="ARBA" id="ARBA00023267"/>
    </source>
</evidence>
<keyword evidence="4" id="KW-1185">Reference proteome</keyword>
<protein>
    <submittedName>
        <fullName evidence="3">Acetyl-CoA carboxylase biotin carboxyl carrier protein subunit</fullName>
    </submittedName>
</protein>
<dbReference type="Pfam" id="PF00364">
    <property type="entry name" value="Biotin_lipoyl"/>
    <property type="match status" value="1"/>
</dbReference>
<dbReference type="SUPFAM" id="SSF51230">
    <property type="entry name" value="Single hybrid motif"/>
    <property type="match status" value="1"/>
</dbReference>
<dbReference type="EMBL" id="PDEP01000004">
    <property type="protein sequence ID" value="PEN08049.1"/>
    <property type="molecule type" value="Genomic_DNA"/>
</dbReference>
<evidence type="ECO:0000313" key="3">
    <source>
        <dbReference type="EMBL" id="PEN08049.1"/>
    </source>
</evidence>
<dbReference type="PANTHER" id="PTHR45266:SF3">
    <property type="entry name" value="OXALOACETATE DECARBOXYLASE ALPHA CHAIN"/>
    <property type="match status" value="1"/>
</dbReference>
<dbReference type="Proteomes" id="UP000221024">
    <property type="component" value="Unassembled WGS sequence"/>
</dbReference>
<evidence type="ECO:0000313" key="4">
    <source>
        <dbReference type="Proteomes" id="UP000221024"/>
    </source>
</evidence>
<comment type="caution">
    <text evidence="3">The sequence shown here is derived from an EMBL/GenBank/DDBJ whole genome shotgun (WGS) entry which is preliminary data.</text>
</comment>
<name>A0A2H3NND6_9BACT</name>
<feature type="domain" description="Lipoyl-binding" evidence="2">
    <location>
        <begin position="66"/>
        <end position="148"/>
    </location>
</feature>
<reference evidence="3 4" key="1">
    <citation type="submission" date="2017-10" db="EMBL/GenBank/DDBJ databases">
        <title>Draft genome of Longimonas halophila.</title>
        <authorList>
            <person name="Goh K.M."/>
            <person name="Shamsir M.S."/>
            <person name="Lim S.W."/>
        </authorList>
    </citation>
    <scope>NUCLEOTIDE SEQUENCE [LARGE SCALE GENOMIC DNA]</scope>
    <source>
        <strain evidence="3 4">KCTC 42399</strain>
    </source>
</reference>
<sequence>MLDETDADASATDISVERVGPGYLSLLVDGTSISAAVEPLDGNRYRVTINGRMTEVQVKDERAMLLESFGLEAAADAGEAEVRAPMPGLVLDVLVSEGDTVEADEGLLVLEAMKMENELSAPGPGTVEAIHVSEGDAVEKDALLIELDLEA</sequence>
<dbReference type="InterPro" id="IPR050709">
    <property type="entry name" value="Biotin_Carboxyl_Carrier/Decarb"/>
</dbReference>
<dbReference type="OrthoDB" id="9812676at2"/>
<evidence type="ECO:0000259" key="2">
    <source>
        <dbReference type="PROSITE" id="PS50968"/>
    </source>
</evidence>
<organism evidence="3 4">
    <name type="scientific">Longimonas halophila</name>
    <dbReference type="NCBI Taxonomy" id="1469170"/>
    <lineage>
        <taxon>Bacteria</taxon>
        <taxon>Pseudomonadati</taxon>
        <taxon>Rhodothermota</taxon>
        <taxon>Rhodothermia</taxon>
        <taxon>Rhodothermales</taxon>
        <taxon>Salisaetaceae</taxon>
        <taxon>Longimonas</taxon>
    </lineage>
</organism>
<dbReference type="InterPro" id="IPR011053">
    <property type="entry name" value="Single_hybrid_motif"/>
</dbReference>
<dbReference type="AlphaFoldDB" id="A0A2H3NND6"/>
<dbReference type="PANTHER" id="PTHR45266">
    <property type="entry name" value="OXALOACETATE DECARBOXYLASE ALPHA CHAIN"/>
    <property type="match status" value="1"/>
</dbReference>
<dbReference type="InterPro" id="IPR000089">
    <property type="entry name" value="Biotin_lipoyl"/>
</dbReference>
<dbReference type="FunFam" id="2.40.50.100:FF:000003">
    <property type="entry name" value="Acetyl-CoA carboxylase biotin carboxyl carrier protein"/>
    <property type="match status" value="1"/>
</dbReference>
<dbReference type="Gene3D" id="2.40.50.100">
    <property type="match status" value="1"/>
</dbReference>